<dbReference type="InterPro" id="IPR050445">
    <property type="entry name" value="Bact_polysacc_biosynth/exp"/>
</dbReference>
<keyword evidence="5 7" id="KW-1133">Transmembrane helix</keyword>
<keyword evidence="3" id="KW-1003">Cell membrane</keyword>
<comment type="caution">
    <text evidence="9">The sequence shown here is derived from an EMBL/GenBank/DDBJ whole genome shotgun (WGS) entry which is preliminary data.</text>
</comment>
<sequence>MAGIARRGNRVPEAVRRRLGARLPALSRTDLNGGMRGRPRPETIDAPVCSATSSDPGVTRSPHLPARARGVAVPAKTDEWSLDVGQVVRRIGRRWKLIVVVCLATAALASAAGVVAPRHYEATASVAVLPVRLPGSNATPTINIDTERAVMLSREVAAIAAGLLRDGTTADMLDQSVSVAAPQGSEVLQVTVLAGDPDEAAKQANALASAYQQFRAQGALQTAGPSIAALDEQIAAAPRDSRSRVDLLSQRTALQHVGDATSRVIGKAVAPTSPSSFGIAVFVMGGLGGGLLLGAVVALLWDVTDPRVRFSERLLEVTRARVVRLQPADELETTRWMLRAASAAHSGRPAVAVLFGKPDQVGRIIEAARGAAPRLGRSVEQVQVEQLPDGVLDRGWRYQREDDVDLVCIDASGVRSEAQRAVLISEADVVSVVADRRTRTSEVRDVLALSDLDDGHVLVPIFIERSASRAAEATAGAAADQLQWNDESAAKEFAARRV</sequence>
<evidence type="ECO:0000256" key="4">
    <source>
        <dbReference type="ARBA" id="ARBA00022692"/>
    </source>
</evidence>
<dbReference type="EMBL" id="QXTG01000003">
    <property type="protein sequence ID" value="RIX26630.1"/>
    <property type="molecule type" value="Genomic_DNA"/>
</dbReference>
<dbReference type="InterPro" id="IPR003856">
    <property type="entry name" value="LPS_length_determ_N"/>
</dbReference>
<proteinExistence type="inferred from homology"/>
<feature type="transmembrane region" description="Helical" evidence="7">
    <location>
        <begin position="277"/>
        <end position="301"/>
    </location>
</feature>
<name>A0A3A1U024_9MICO</name>
<evidence type="ECO:0000256" key="7">
    <source>
        <dbReference type="SAM" id="Phobius"/>
    </source>
</evidence>
<evidence type="ECO:0000313" key="9">
    <source>
        <dbReference type="EMBL" id="RIX26630.1"/>
    </source>
</evidence>
<keyword evidence="6 7" id="KW-0472">Membrane</keyword>
<organism evidence="9 10">
    <name type="scientific">Amnibacterium setariae</name>
    <dbReference type="NCBI Taxonomy" id="2306585"/>
    <lineage>
        <taxon>Bacteria</taxon>
        <taxon>Bacillati</taxon>
        <taxon>Actinomycetota</taxon>
        <taxon>Actinomycetes</taxon>
        <taxon>Micrococcales</taxon>
        <taxon>Microbacteriaceae</taxon>
        <taxon>Amnibacterium</taxon>
    </lineage>
</organism>
<evidence type="ECO:0000256" key="1">
    <source>
        <dbReference type="ARBA" id="ARBA00004651"/>
    </source>
</evidence>
<protein>
    <recommendedName>
        <fullName evidence="8">Polysaccharide chain length determinant N-terminal domain-containing protein</fullName>
    </recommendedName>
</protein>
<comment type="similarity">
    <text evidence="2">Belongs to the CpsC/CapA family.</text>
</comment>
<evidence type="ECO:0000256" key="2">
    <source>
        <dbReference type="ARBA" id="ARBA00006683"/>
    </source>
</evidence>
<evidence type="ECO:0000256" key="5">
    <source>
        <dbReference type="ARBA" id="ARBA00022989"/>
    </source>
</evidence>
<evidence type="ECO:0000256" key="6">
    <source>
        <dbReference type="ARBA" id="ARBA00023136"/>
    </source>
</evidence>
<accession>A0A3A1U024</accession>
<dbReference type="GO" id="GO:0005886">
    <property type="term" value="C:plasma membrane"/>
    <property type="evidence" value="ECO:0007669"/>
    <property type="project" value="UniProtKB-SubCell"/>
</dbReference>
<dbReference type="Pfam" id="PF02706">
    <property type="entry name" value="Wzz"/>
    <property type="match status" value="1"/>
</dbReference>
<comment type="subcellular location">
    <subcellularLocation>
        <location evidence="1">Cell membrane</location>
        <topology evidence="1">Multi-pass membrane protein</topology>
    </subcellularLocation>
</comment>
<feature type="transmembrane region" description="Helical" evidence="7">
    <location>
        <begin position="97"/>
        <end position="116"/>
    </location>
</feature>
<evidence type="ECO:0000259" key="8">
    <source>
        <dbReference type="Pfam" id="PF02706"/>
    </source>
</evidence>
<dbReference type="AlphaFoldDB" id="A0A3A1U024"/>
<evidence type="ECO:0000313" key="10">
    <source>
        <dbReference type="Proteomes" id="UP000265742"/>
    </source>
</evidence>
<evidence type="ECO:0000256" key="3">
    <source>
        <dbReference type="ARBA" id="ARBA00022475"/>
    </source>
</evidence>
<dbReference type="PANTHER" id="PTHR32309:SF31">
    <property type="entry name" value="CAPSULAR EXOPOLYSACCHARIDE FAMILY"/>
    <property type="match status" value="1"/>
</dbReference>
<feature type="domain" description="Polysaccharide chain length determinant N-terminal" evidence="8">
    <location>
        <begin position="82"/>
        <end position="154"/>
    </location>
</feature>
<keyword evidence="10" id="KW-1185">Reference proteome</keyword>
<keyword evidence="4 7" id="KW-0812">Transmembrane</keyword>
<dbReference type="Proteomes" id="UP000265742">
    <property type="component" value="Unassembled WGS sequence"/>
</dbReference>
<gene>
    <name evidence="9" type="ORF">D1781_17100</name>
</gene>
<dbReference type="PANTHER" id="PTHR32309">
    <property type="entry name" value="TYROSINE-PROTEIN KINASE"/>
    <property type="match status" value="1"/>
</dbReference>
<reference evidence="10" key="1">
    <citation type="submission" date="2018-09" db="EMBL/GenBank/DDBJ databases">
        <authorList>
            <person name="Kim I."/>
        </authorList>
    </citation>
    <scope>NUCLEOTIDE SEQUENCE [LARGE SCALE GENOMIC DNA]</scope>
    <source>
        <strain evidence="10">DD4a</strain>
    </source>
</reference>